<dbReference type="HOGENOM" id="CLU_2348355_0_0_1"/>
<proteinExistence type="predicted"/>
<organism evidence="2 3">
    <name type="scientific">Aedes aegypti</name>
    <name type="common">Yellowfever mosquito</name>
    <name type="synonym">Culex aegypti</name>
    <dbReference type="NCBI Taxonomy" id="7159"/>
    <lineage>
        <taxon>Eukaryota</taxon>
        <taxon>Metazoa</taxon>
        <taxon>Ecdysozoa</taxon>
        <taxon>Arthropoda</taxon>
        <taxon>Hexapoda</taxon>
        <taxon>Insecta</taxon>
        <taxon>Pterygota</taxon>
        <taxon>Neoptera</taxon>
        <taxon>Endopterygota</taxon>
        <taxon>Diptera</taxon>
        <taxon>Nematocera</taxon>
        <taxon>Culicoidea</taxon>
        <taxon>Culicidae</taxon>
        <taxon>Culicinae</taxon>
        <taxon>Aedini</taxon>
        <taxon>Aedes</taxon>
        <taxon>Stegomyia</taxon>
    </lineage>
</organism>
<feature type="region of interest" description="Disordered" evidence="1">
    <location>
        <begin position="58"/>
        <end position="79"/>
    </location>
</feature>
<dbReference type="EMBL" id="CH477474">
    <property type="protein sequence ID" value="EAT40333.1"/>
    <property type="molecule type" value="Genomic_DNA"/>
</dbReference>
<gene>
    <name evidence="2" type="ORF">AaeL_AAEL007927</name>
</gene>
<accession>Q170G7</accession>
<evidence type="ECO:0000256" key="1">
    <source>
        <dbReference type="SAM" id="MobiDB-lite"/>
    </source>
</evidence>
<dbReference type="Proteomes" id="UP000682892">
    <property type="component" value="Unassembled WGS sequence"/>
</dbReference>
<dbReference type="AlphaFoldDB" id="Q170G7"/>
<evidence type="ECO:0000313" key="2">
    <source>
        <dbReference type="EMBL" id="EAT40333.1"/>
    </source>
</evidence>
<protein>
    <submittedName>
        <fullName evidence="2">AAEL007927-PA</fullName>
    </submittedName>
</protein>
<reference evidence="2" key="1">
    <citation type="submission" date="2005-10" db="EMBL/GenBank/DDBJ databases">
        <authorList>
            <person name="Loftus B.J."/>
            <person name="Nene V.M."/>
            <person name="Hannick L.I."/>
            <person name="Bidwell S."/>
            <person name="Haas B."/>
            <person name="Amedeo P."/>
            <person name="Orvis J."/>
            <person name="Wortman J.R."/>
            <person name="White O.R."/>
            <person name="Salzberg S."/>
            <person name="Shumway M."/>
            <person name="Koo H."/>
            <person name="Zhao Y."/>
            <person name="Holmes M."/>
            <person name="Miller J."/>
            <person name="Schatz M."/>
            <person name="Pop M."/>
            <person name="Pai G."/>
            <person name="Utterback T."/>
            <person name="Rogers Y.-H."/>
            <person name="Kravitz S."/>
            <person name="Fraser C.M."/>
        </authorList>
    </citation>
    <scope>NUCLEOTIDE SEQUENCE</scope>
    <source>
        <strain evidence="2">Liverpool</strain>
    </source>
</reference>
<evidence type="ECO:0000313" key="3">
    <source>
        <dbReference type="Proteomes" id="UP000682892"/>
    </source>
</evidence>
<sequence length="97" mass="10677">MKKIFTSRATQDRTACRMWPAGHTLASPAVGTPSYSRITVPSIAVFVSSGALLRRQPQSLVKKERNTNQPTSYVTNPSGLEPEQAVLRTVVEQYSVE</sequence>
<name>Q170G7_AEDAE</name>
<reference evidence="2" key="3">
    <citation type="submission" date="2012-09" db="EMBL/GenBank/DDBJ databases">
        <authorList>
            <consortium name="VectorBase"/>
        </authorList>
    </citation>
    <scope>NUCLEOTIDE SEQUENCE</scope>
    <source>
        <strain evidence="2">Liverpool</strain>
    </source>
</reference>
<feature type="compositionally biased region" description="Polar residues" evidence="1">
    <location>
        <begin position="67"/>
        <end position="78"/>
    </location>
</feature>
<dbReference type="PaxDb" id="7159-AAEL007927-PA"/>
<reference evidence="2" key="2">
    <citation type="journal article" date="2007" name="Science">
        <title>Genome sequence of Aedes aegypti, a major arbovirus vector.</title>
        <authorList>
            <person name="Nene V."/>
            <person name="Wortman J.R."/>
            <person name="Lawson D."/>
            <person name="Haas B."/>
            <person name="Kodira C."/>
            <person name="Tu Z.J."/>
            <person name="Loftus B."/>
            <person name="Xi Z."/>
            <person name="Megy K."/>
            <person name="Grabherr M."/>
            <person name="Ren Q."/>
            <person name="Zdobnov E.M."/>
            <person name="Lobo N.F."/>
            <person name="Campbell K.S."/>
            <person name="Brown S.E."/>
            <person name="Bonaldo M.F."/>
            <person name="Zhu J."/>
            <person name="Sinkins S.P."/>
            <person name="Hogenkamp D.G."/>
            <person name="Amedeo P."/>
            <person name="Arensburger P."/>
            <person name="Atkinson P.W."/>
            <person name="Bidwell S."/>
            <person name="Biedler J."/>
            <person name="Birney E."/>
            <person name="Bruggner R.V."/>
            <person name="Costas J."/>
            <person name="Coy M.R."/>
            <person name="Crabtree J."/>
            <person name="Crawford M."/>
            <person name="Debruyn B."/>
            <person name="Decaprio D."/>
            <person name="Eiglmeier K."/>
            <person name="Eisenstadt E."/>
            <person name="El-Dorry H."/>
            <person name="Gelbart W.M."/>
            <person name="Gomes S.L."/>
            <person name="Hammond M."/>
            <person name="Hannick L.I."/>
            <person name="Hogan J.R."/>
            <person name="Holmes M.H."/>
            <person name="Jaffe D."/>
            <person name="Johnston J.S."/>
            <person name="Kennedy R.C."/>
            <person name="Koo H."/>
            <person name="Kravitz S."/>
            <person name="Kriventseva E.V."/>
            <person name="Kulp D."/>
            <person name="Labutti K."/>
            <person name="Lee E."/>
            <person name="Li S."/>
            <person name="Lovin D.D."/>
            <person name="Mao C."/>
            <person name="Mauceli E."/>
            <person name="Menck C.F."/>
            <person name="Miller J.R."/>
            <person name="Montgomery P."/>
            <person name="Mori A."/>
            <person name="Nascimento A.L."/>
            <person name="Naveira H.F."/>
            <person name="Nusbaum C."/>
            <person name="O'leary S."/>
            <person name="Orvis J."/>
            <person name="Pertea M."/>
            <person name="Quesneville H."/>
            <person name="Reidenbach K.R."/>
            <person name="Rogers Y.H."/>
            <person name="Roth C.W."/>
            <person name="Schneider J.R."/>
            <person name="Schatz M."/>
            <person name="Shumway M."/>
            <person name="Stanke M."/>
            <person name="Stinson E.O."/>
            <person name="Tubio J.M."/>
            <person name="Vanzee J.P."/>
            <person name="Verjovski-Almeida S."/>
            <person name="Werner D."/>
            <person name="White O."/>
            <person name="Wyder S."/>
            <person name="Zeng Q."/>
            <person name="Zhao Q."/>
            <person name="Zhao Y."/>
            <person name="Hill C.A."/>
            <person name="Raikhel A.S."/>
            <person name="Soares M.B."/>
            <person name="Knudson D.L."/>
            <person name="Lee N.H."/>
            <person name="Galagan J."/>
            <person name="Salzberg S.L."/>
            <person name="Paulsen I.T."/>
            <person name="Dimopoulos G."/>
            <person name="Collins F.H."/>
            <person name="Birren B."/>
            <person name="Fraser-Liggett C.M."/>
            <person name="Severson D.W."/>
        </authorList>
    </citation>
    <scope>NUCLEOTIDE SEQUENCE [LARGE SCALE GENOMIC DNA]</scope>
    <source>
        <strain evidence="2">Liverpool</strain>
    </source>
</reference>